<dbReference type="GO" id="GO:0016829">
    <property type="term" value="F:lyase activity"/>
    <property type="evidence" value="ECO:0007669"/>
    <property type="project" value="UniProtKB-KW"/>
</dbReference>
<evidence type="ECO:0000256" key="7">
    <source>
        <dbReference type="ARBA" id="ARBA00048742"/>
    </source>
</evidence>
<sequence>MNINQKVIKVNEVSKDLLNVFLEPYKDDCKYLKKAQFQYLDSMNLVDDSQINKQGLWLIKADFSIAESCYIADTGHFNSVEFNICYNQLFYVMIAYLLENQLFEVMKHWDLDIYKRRQLSDFLIVKFSSVFKKPINSNNFQGTLSINKYSSRRNLIILKTSCAFSDDNDGCSEGDVTIAILDSKLEKNIDNFHKTAVA</sequence>
<evidence type="ECO:0000313" key="8">
    <source>
        <dbReference type="EMBL" id="QFS52454.1"/>
    </source>
</evidence>
<comment type="catalytic activity">
    <reaction evidence="7">
        <text>a (3R)-3-[(carboxymethyl)amino]fatty acid + holo-[ACP] + H(+) = a (2E)-enoyl-[ACP] + glycine + H2O</text>
        <dbReference type="Rhea" id="RHEA:74923"/>
        <dbReference type="Rhea" id="RHEA-COMP:9685"/>
        <dbReference type="Rhea" id="RHEA-COMP:9925"/>
        <dbReference type="ChEBI" id="CHEBI:15377"/>
        <dbReference type="ChEBI" id="CHEBI:15378"/>
        <dbReference type="ChEBI" id="CHEBI:57305"/>
        <dbReference type="ChEBI" id="CHEBI:64479"/>
        <dbReference type="ChEBI" id="CHEBI:78784"/>
        <dbReference type="ChEBI" id="CHEBI:193080"/>
        <dbReference type="EC" id="4.3.2.11"/>
    </reaction>
    <physiologicalReaction direction="right-to-left" evidence="7">
        <dbReference type="Rhea" id="RHEA:74925"/>
    </physiologicalReaction>
</comment>
<dbReference type="Pfam" id="PF10862">
    <property type="entry name" value="FcoT"/>
    <property type="match status" value="1"/>
</dbReference>
<dbReference type="InterPro" id="IPR022598">
    <property type="entry name" value="FcoT_ThioEstase"/>
</dbReference>
<accession>A0A5P8WIB8</accession>
<dbReference type="EC" id="4.3.2.11" evidence="4"/>
<dbReference type="InterPro" id="IPR043064">
    <property type="entry name" value="FcoT_ThioEstase_Rv0098-like_sf"/>
</dbReference>
<keyword evidence="2" id="KW-0456">Lyase</keyword>
<gene>
    <name evidence="8" type="ORF">GXM_09948</name>
</gene>
<dbReference type="EMBL" id="CP045228">
    <property type="protein sequence ID" value="QFS52454.1"/>
    <property type="molecule type" value="Genomic_DNA"/>
</dbReference>
<comment type="similarity">
    <text evidence="3">Belongs to the FcoT family.</text>
</comment>
<evidence type="ECO:0000256" key="3">
    <source>
        <dbReference type="ARBA" id="ARBA00035117"/>
    </source>
</evidence>
<dbReference type="Proteomes" id="UP000326678">
    <property type="component" value="Chromosome pGXM01"/>
</dbReference>
<protein>
    <recommendedName>
        <fullName evidence="5">(2E)-enoyl-[ACP] glycyltransferase</fullName>
        <ecNumber evidence="4">4.3.2.11</ecNumber>
    </recommendedName>
    <alternativeName>
        <fullName evidence="6">(2E)-unsaturated fatty acyl-[ACP] glycyltransferase</fullName>
    </alternativeName>
</protein>
<name>A0A5P8WIB8_9NOSO</name>
<organism evidence="8 9">
    <name type="scientific">Nostoc sphaeroides CCNUC1</name>
    <dbReference type="NCBI Taxonomy" id="2653204"/>
    <lineage>
        <taxon>Bacteria</taxon>
        <taxon>Bacillati</taxon>
        <taxon>Cyanobacteriota</taxon>
        <taxon>Cyanophyceae</taxon>
        <taxon>Nostocales</taxon>
        <taxon>Nostocaceae</taxon>
        <taxon>Nostoc</taxon>
    </lineage>
</organism>
<dbReference type="AlphaFoldDB" id="A0A5P8WIB8"/>
<dbReference type="RefSeq" id="WP_152592663.1">
    <property type="nucleotide sequence ID" value="NZ_CP045228.1"/>
</dbReference>
<dbReference type="Gene3D" id="3.10.129.30">
    <property type="entry name" value="Rv0098, thioesterase-like hot dog domain"/>
    <property type="match status" value="1"/>
</dbReference>
<dbReference type="GO" id="GO:0006629">
    <property type="term" value="P:lipid metabolic process"/>
    <property type="evidence" value="ECO:0007669"/>
    <property type="project" value="UniProtKB-KW"/>
</dbReference>
<proteinExistence type="inferred from homology"/>
<reference evidence="8 9" key="1">
    <citation type="submission" date="2019-10" db="EMBL/GenBank/DDBJ databases">
        <title>Genomic and transcriptomic insights into the perfect genentic adaptation of a filamentous nitrogen-fixing cyanobacterium to rice fields.</title>
        <authorList>
            <person name="Chen Z."/>
        </authorList>
    </citation>
    <scope>NUCLEOTIDE SEQUENCE [LARGE SCALE GENOMIC DNA]</scope>
    <source>
        <strain evidence="8">CCNUC1</strain>
    </source>
</reference>
<evidence type="ECO:0000256" key="6">
    <source>
        <dbReference type="ARBA" id="ARBA00035448"/>
    </source>
</evidence>
<keyword evidence="1" id="KW-0443">Lipid metabolism</keyword>
<evidence type="ECO:0000256" key="1">
    <source>
        <dbReference type="ARBA" id="ARBA00023098"/>
    </source>
</evidence>
<evidence type="ECO:0000256" key="2">
    <source>
        <dbReference type="ARBA" id="ARBA00023239"/>
    </source>
</evidence>
<dbReference type="KEGG" id="nsh:GXM_09948"/>
<evidence type="ECO:0000256" key="5">
    <source>
        <dbReference type="ARBA" id="ARBA00035169"/>
    </source>
</evidence>
<evidence type="ECO:0000256" key="4">
    <source>
        <dbReference type="ARBA" id="ARBA00035127"/>
    </source>
</evidence>
<evidence type="ECO:0000313" key="9">
    <source>
        <dbReference type="Proteomes" id="UP000326678"/>
    </source>
</evidence>
<keyword evidence="9" id="KW-1185">Reference proteome</keyword>